<accession>A0A4Y8SC88</accession>
<evidence type="ECO:0000256" key="1">
    <source>
        <dbReference type="SAM" id="MobiDB-lite"/>
    </source>
</evidence>
<organism evidence="3 4">
    <name type="scientific">Mucilaginibacter psychrotolerans</name>
    <dbReference type="NCBI Taxonomy" id="1524096"/>
    <lineage>
        <taxon>Bacteria</taxon>
        <taxon>Pseudomonadati</taxon>
        <taxon>Bacteroidota</taxon>
        <taxon>Sphingobacteriia</taxon>
        <taxon>Sphingobacteriales</taxon>
        <taxon>Sphingobacteriaceae</taxon>
        <taxon>Mucilaginibacter</taxon>
    </lineage>
</organism>
<dbReference type="EMBL" id="SOZE01000015">
    <property type="protein sequence ID" value="TFF36532.1"/>
    <property type="molecule type" value="Genomic_DNA"/>
</dbReference>
<feature type="compositionally biased region" description="Basic and acidic residues" evidence="1">
    <location>
        <begin position="73"/>
        <end position="87"/>
    </location>
</feature>
<reference evidence="3 4" key="1">
    <citation type="journal article" date="2017" name="Int. J. Syst. Evol. Microbiol.">
        <title>Mucilaginibacterpsychrotolerans sp. nov., isolated from peatlands.</title>
        <authorList>
            <person name="Deng Y."/>
            <person name="Shen L."/>
            <person name="Xu B."/>
            <person name="Liu Y."/>
            <person name="Gu Z."/>
            <person name="Liu H."/>
            <person name="Zhou Y."/>
        </authorList>
    </citation>
    <scope>NUCLEOTIDE SEQUENCE [LARGE SCALE GENOMIC DNA]</scope>
    <source>
        <strain evidence="3 4">NH7-4</strain>
    </source>
</reference>
<feature type="region of interest" description="Disordered" evidence="1">
    <location>
        <begin position="50"/>
        <end position="87"/>
    </location>
</feature>
<proteinExistence type="predicted"/>
<feature type="compositionally biased region" description="Basic residues" evidence="1">
    <location>
        <begin position="61"/>
        <end position="72"/>
    </location>
</feature>
<evidence type="ECO:0000313" key="4">
    <source>
        <dbReference type="Proteomes" id="UP000297540"/>
    </source>
</evidence>
<feature type="signal peptide" evidence="2">
    <location>
        <begin position="1"/>
        <end position="29"/>
    </location>
</feature>
<keyword evidence="4" id="KW-1185">Reference proteome</keyword>
<evidence type="ECO:0000256" key="2">
    <source>
        <dbReference type="SAM" id="SignalP"/>
    </source>
</evidence>
<comment type="caution">
    <text evidence="3">The sequence shown here is derived from an EMBL/GenBank/DDBJ whole genome shotgun (WGS) entry which is preliminary data.</text>
</comment>
<evidence type="ECO:0000313" key="3">
    <source>
        <dbReference type="EMBL" id="TFF36532.1"/>
    </source>
</evidence>
<feature type="chain" id="PRO_5021213253" description="Pentapeptide MXKDX repeat protein" evidence="2">
    <location>
        <begin position="30"/>
        <end position="87"/>
    </location>
</feature>
<dbReference type="AlphaFoldDB" id="A0A4Y8SC88"/>
<sequence>MKTQKTSLLATIVLSGVLALCSPIVNAHAAITPGHALELAADTGKMKKTMMKKPAIMDKKKMAKMKPAKNKMGKMDDKRMKDTASKM</sequence>
<dbReference type="RefSeq" id="WP_133234067.1">
    <property type="nucleotide sequence ID" value="NZ_SOZE01000015.1"/>
</dbReference>
<protein>
    <recommendedName>
        <fullName evidence="5">Pentapeptide MXKDX repeat protein</fullName>
    </recommendedName>
</protein>
<name>A0A4Y8SC88_9SPHI</name>
<dbReference type="Proteomes" id="UP000297540">
    <property type="component" value="Unassembled WGS sequence"/>
</dbReference>
<keyword evidence="2" id="KW-0732">Signal</keyword>
<evidence type="ECO:0008006" key="5">
    <source>
        <dbReference type="Google" id="ProtNLM"/>
    </source>
</evidence>
<gene>
    <name evidence="3" type="ORF">E2R66_15355</name>
</gene>